<evidence type="ECO:0000313" key="1">
    <source>
        <dbReference type="EMBL" id="TWB83087.1"/>
    </source>
</evidence>
<comment type="caution">
    <text evidence="1">The sequence shown here is derived from an EMBL/GenBank/DDBJ whole genome shotgun (WGS) entry which is preliminary data.</text>
</comment>
<accession>A0A560KIP9</accession>
<sequence>MTNEKSAKAAGRIAAKVWAGEGFRAWLLADPAAVRALALSA</sequence>
<dbReference type="InterPro" id="IPR036648">
    <property type="entry name" value="CN_Hdrase_a/SCN_Hdrase_g_sf"/>
</dbReference>
<dbReference type="GO" id="GO:0003824">
    <property type="term" value="F:catalytic activity"/>
    <property type="evidence" value="ECO:0007669"/>
    <property type="project" value="InterPro"/>
</dbReference>
<protein>
    <submittedName>
        <fullName evidence="1">Uncharacterized protein</fullName>
    </submittedName>
</protein>
<dbReference type="SUPFAM" id="SSF56209">
    <property type="entry name" value="Nitrile hydratase alpha chain"/>
    <property type="match status" value="1"/>
</dbReference>
<reference evidence="1 2" key="1">
    <citation type="submission" date="2019-06" db="EMBL/GenBank/DDBJ databases">
        <title>Genomic Encyclopedia of Type Strains, Phase IV (KMG-V): Genome sequencing to study the core and pangenomes of soil and plant-associated prokaryotes.</title>
        <authorList>
            <person name="Whitman W."/>
        </authorList>
    </citation>
    <scope>NUCLEOTIDE SEQUENCE [LARGE SCALE GENOMIC DNA]</scope>
    <source>
        <strain evidence="1 2">BR 12005</strain>
    </source>
</reference>
<dbReference type="EMBL" id="VITV01000001">
    <property type="protein sequence ID" value="TWB83087.1"/>
    <property type="molecule type" value="Genomic_DNA"/>
</dbReference>
<dbReference type="GO" id="GO:0046914">
    <property type="term" value="F:transition metal ion binding"/>
    <property type="evidence" value="ECO:0007669"/>
    <property type="project" value="InterPro"/>
</dbReference>
<dbReference type="Proteomes" id="UP000320516">
    <property type="component" value="Unassembled WGS sequence"/>
</dbReference>
<organism evidence="1 2">
    <name type="scientific">Nitrospirillum amazonense</name>
    <dbReference type="NCBI Taxonomy" id="28077"/>
    <lineage>
        <taxon>Bacteria</taxon>
        <taxon>Pseudomonadati</taxon>
        <taxon>Pseudomonadota</taxon>
        <taxon>Alphaproteobacteria</taxon>
        <taxon>Rhodospirillales</taxon>
        <taxon>Azospirillaceae</taxon>
        <taxon>Nitrospirillum</taxon>
    </lineage>
</organism>
<evidence type="ECO:0000313" key="2">
    <source>
        <dbReference type="Proteomes" id="UP000320516"/>
    </source>
</evidence>
<dbReference type="AlphaFoldDB" id="A0A560KIP9"/>
<gene>
    <name evidence="1" type="ORF">FBZ87_101801</name>
</gene>
<name>A0A560KIP9_9PROT</name>
<proteinExistence type="predicted"/>
<dbReference type="RefSeq" id="WP_277906528.1">
    <property type="nucleotide sequence ID" value="NZ_JARPAF010000001.1"/>
</dbReference>